<evidence type="ECO:0000256" key="4">
    <source>
        <dbReference type="ARBA" id="ARBA00022857"/>
    </source>
</evidence>
<reference evidence="7" key="2">
    <citation type="submission" date="2013-08" db="EMBL/GenBank/DDBJ databases">
        <title>Draft genome sequence of Anaerofustis stercorihominis (DSM 17244).</title>
        <authorList>
            <person name="Sudarsanam P."/>
            <person name="Ley R."/>
            <person name="Guruge J."/>
            <person name="Turnbaugh P.J."/>
            <person name="Mahowald M."/>
            <person name="Liep D."/>
            <person name="Gordon J."/>
        </authorList>
    </citation>
    <scope>NUCLEOTIDE SEQUENCE</scope>
    <source>
        <strain evidence="7">DSM 17244</strain>
    </source>
</reference>
<comment type="caution">
    <text evidence="7">The sequence shown here is derived from an EMBL/GenBank/DDBJ whole genome shotgun (WGS) entry which is preliminary data.</text>
</comment>
<gene>
    <name evidence="7" type="ORF">ANASTE_00928</name>
</gene>
<dbReference type="SUPFAM" id="SSF51395">
    <property type="entry name" value="FMN-linked oxidoreductases"/>
    <property type="match status" value="1"/>
</dbReference>
<evidence type="ECO:0000259" key="6">
    <source>
        <dbReference type="Pfam" id="PF00724"/>
    </source>
</evidence>
<evidence type="ECO:0000313" key="7">
    <source>
        <dbReference type="EMBL" id="EDS73208.1"/>
    </source>
</evidence>
<protein>
    <submittedName>
        <fullName evidence="7">NADH oxidase</fullName>
        <ecNumber evidence="7">1.-.-.-</ecNumber>
    </submittedName>
</protein>
<comment type="cofactor">
    <cofactor evidence="1">
        <name>FMN</name>
        <dbReference type="ChEBI" id="CHEBI:58210"/>
    </cofactor>
</comment>
<evidence type="ECO:0000256" key="1">
    <source>
        <dbReference type="ARBA" id="ARBA00001917"/>
    </source>
</evidence>
<dbReference type="GeneID" id="97999800"/>
<dbReference type="PANTHER" id="PTHR43303:SF4">
    <property type="entry name" value="NADPH DEHYDROGENASE C23G7.10C-RELATED"/>
    <property type="match status" value="1"/>
</dbReference>
<dbReference type="InterPro" id="IPR001155">
    <property type="entry name" value="OxRdtase_FMN_N"/>
</dbReference>
<organism evidence="7 8">
    <name type="scientific">Anaerofustis stercorihominis DSM 17244</name>
    <dbReference type="NCBI Taxonomy" id="445971"/>
    <lineage>
        <taxon>Bacteria</taxon>
        <taxon>Bacillati</taxon>
        <taxon>Bacillota</taxon>
        <taxon>Clostridia</taxon>
        <taxon>Eubacteriales</taxon>
        <taxon>Eubacteriaceae</taxon>
        <taxon>Anaerofustis</taxon>
    </lineage>
</organism>
<feature type="domain" description="NADH:flavin oxidoreductase/NADH oxidase N-terminal" evidence="6">
    <location>
        <begin position="3"/>
        <end position="322"/>
    </location>
</feature>
<keyword evidence="2" id="KW-0285">Flavoprotein</keyword>
<proteinExistence type="predicted"/>
<dbReference type="CDD" id="cd02803">
    <property type="entry name" value="OYE_like_FMN_family"/>
    <property type="match status" value="1"/>
</dbReference>
<dbReference type="InterPro" id="IPR013785">
    <property type="entry name" value="Aldolase_TIM"/>
</dbReference>
<evidence type="ECO:0000256" key="2">
    <source>
        <dbReference type="ARBA" id="ARBA00022630"/>
    </source>
</evidence>
<dbReference type="RefSeq" id="WP_007049372.1">
    <property type="nucleotide sequence ID" value="NZ_DS560015.1"/>
</dbReference>
<dbReference type="STRING" id="445971.ANASTE_00928"/>
<sequence>MMLFDGYEIKGNKIKNRIVMPPMVTFMLAKEDGYVTDKHVSYYEKRAKSEIGTIIVEAAATDKSQRPFYQLGIWDDKFVEGLSKIAKVINDNDCFSVIQLHNPGVRAAGKLSEHPYGASAHPDYEGSREVKKEELIKVKEYFVNAALRAKKAGFKAVELHGAHGYLLCEFTAPNYNKRTDEYGGSLENRFRFPIEVIKAVREAVGEDMPIYYRYGPCVPDIESGIKGAKMLIEAGVDVLDISYANKEDVTLKTDNPDFNYSVYSAKLIKEAVDVPVIAVNMISTPERAEYLLKNNYADFTAIGRELIADYQWAYKAKNDIPINYCYHCKPKCHMNRGDYKCPNLIKADETLY</sequence>
<keyword evidence="8" id="KW-1185">Reference proteome</keyword>
<dbReference type="HOGENOM" id="CLU_012153_2_0_9"/>
<dbReference type="EC" id="1.-.-.-" evidence="7"/>
<accession>B1C871</accession>
<evidence type="ECO:0000313" key="8">
    <source>
        <dbReference type="Proteomes" id="UP000005178"/>
    </source>
</evidence>
<dbReference type="EMBL" id="ABIL02000005">
    <property type="protein sequence ID" value="EDS73208.1"/>
    <property type="molecule type" value="Genomic_DNA"/>
</dbReference>
<dbReference type="Pfam" id="PF00724">
    <property type="entry name" value="Oxidored_FMN"/>
    <property type="match status" value="1"/>
</dbReference>
<dbReference type="GO" id="GO:0050661">
    <property type="term" value="F:NADP binding"/>
    <property type="evidence" value="ECO:0007669"/>
    <property type="project" value="InterPro"/>
</dbReference>
<dbReference type="Gene3D" id="3.20.20.70">
    <property type="entry name" value="Aldolase class I"/>
    <property type="match status" value="1"/>
</dbReference>
<dbReference type="Proteomes" id="UP000005178">
    <property type="component" value="Unassembled WGS sequence"/>
</dbReference>
<dbReference type="InterPro" id="IPR044152">
    <property type="entry name" value="YqjM-like"/>
</dbReference>
<dbReference type="eggNOG" id="COG1902">
    <property type="taxonomic scope" value="Bacteria"/>
</dbReference>
<keyword evidence="5 7" id="KW-0560">Oxidoreductase</keyword>
<dbReference type="PANTHER" id="PTHR43303">
    <property type="entry name" value="NADPH DEHYDROGENASE C23G7.10C-RELATED"/>
    <property type="match status" value="1"/>
</dbReference>
<keyword evidence="3" id="KW-0288">FMN</keyword>
<evidence type="ECO:0000256" key="5">
    <source>
        <dbReference type="ARBA" id="ARBA00023002"/>
    </source>
</evidence>
<dbReference type="GO" id="GO:0010181">
    <property type="term" value="F:FMN binding"/>
    <property type="evidence" value="ECO:0007669"/>
    <property type="project" value="InterPro"/>
</dbReference>
<name>B1C871_9FIRM</name>
<evidence type="ECO:0000256" key="3">
    <source>
        <dbReference type="ARBA" id="ARBA00022643"/>
    </source>
</evidence>
<keyword evidence="4" id="KW-0521">NADP</keyword>
<dbReference type="GO" id="GO:0003959">
    <property type="term" value="F:NADPH dehydrogenase activity"/>
    <property type="evidence" value="ECO:0007669"/>
    <property type="project" value="InterPro"/>
</dbReference>
<reference evidence="7" key="1">
    <citation type="submission" date="2008-01" db="EMBL/GenBank/DDBJ databases">
        <authorList>
            <person name="Fulton L."/>
            <person name="Clifton S."/>
            <person name="Fulton B."/>
            <person name="Xu J."/>
            <person name="Minx P."/>
            <person name="Pepin K.H."/>
            <person name="Johnson M."/>
            <person name="Thiruvilangam P."/>
            <person name="Bhonagiri V."/>
            <person name="Nash W.E."/>
            <person name="Mardis E.R."/>
            <person name="Wilson R.K."/>
        </authorList>
    </citation>
    <scope>NUCLEOTIDE SEQUENCE [LARGE SCALE GENOMIC DNA]</scope>
    <source>
        <strain evidence="7">DSM 17244</strain>
    </source>
</reference>
<dbReference type="AlphaFoldDB" id="B1C871"/>